<dbReference type="InterPro" id="IPR036567">
    <property type="entry name" value="RHF-like"/>
</dbReference>
<protein>
    <recommendedName>
        <fullName evidence="3">HPF/RaiA family ribosome-associated protein</fullName>
    </recommendedName>
</protein>
<dbReference type="Proteomes" id="UP000262917">
    <property type="component" value="Unassembled WGS sequence"/>
</dbReference>
<reference evidence="1 2" key="1">
    <citation type="submission" date="2018-08" db="EMBL/GenBank/DDBJ databases">
        <title>Lysobacter weifangensis sp. nov., a new member of the family 'Xanthomonadaceae', isolated from soil in a farmland.</title>
        <authorList>
            <person name="Zhao H."/>
        </authorList>
    </citation>
    <scope>NUCLEOTIDE SEQUENCE [LARGE SCALE GENOMIC DNA]</scope>
    <source>
        <strain evidence="1 2">WF-2</strain>
    </source>
</reference>
<dbReference type="InterPro" id="IPR003489">
    <property type="entry name" value="RHF/RaiA"/>
</dbReference>
<dbReference type="SUPFAM" id="SSF69754">
    <property type="entry name" value="Ribosome binding protein Y (YfiA homologue)"/>
    <property type="match status" value="1"/>
</dbReference>
<sequence length="111" mass="11586">MQILIHTDRTIPASDRLQQLLEAAVAAATSRFGAQITRIQAHLSDVNSDKGGVDKRCVLEARPAGLDPVVATHQAATVELAIAGAGEKLGRSLDSIAGRLASSRYDTPGNA</sequence>
<keyword evidence="2" id="KW-1185">Reference proteome</keyword>
<evidence type="ECO:0000313" key="2">
    <source>
        <dbReference type="Proteomes" id="UP000262917"/>
    </source>
</evidence>
<dbReference type="Gene3D" id="3.30.160.100">
    <property type="entry name" value="Ribosome hibernation promotion factor-like"/>
    <property type="match status" value="1"/>
</dbReference>
<gene>
    <name evidence="1" type="ORF">D0Y53_07015</name>
</gene>
<organism evidence="1 2">
    <name type="scientific">Cognatiluteimonas weifangensis</name>
    <dbReference type="NCBI Taxonomy" id="2303539"/>
    <lineage>
        <taxon>Bacteria</taxon>
        <taxon>Pseudomonadati</taxon>
        <taxon>Pseudomonadota</taxon>
        <taxon>Gammaproteobacteria</taxon>
        <taxon>Lysobacterales</taxon>
        <taxon>Lysobacteraceae</taxon>
        <taxon>Cognatiluteimonas</taxon>
    </lineage>
</organism>
<accession>A0A372DMT5</accession>
<evidence type="ECO:0008006" key="3">
    <source>
        <dbReference type="Google" id="ProtNLM"/>
    </source>
</evidence>
<dbReference type="Pfam" id="PF02482">
    <property type="entry name" value="Ribosomal_S30AE"/>
    <property type="match status" value="1"/>
</dbReference>
<dbReference type="RefSeq" id="WP_117202489.1">
    <property type="nucleotide sequence ID" value="NZ_JBHTBK010000002.1"/>
</dbReference>
<dbReference type="EMBL" id="QVPD01000005">
    <property type="protein sequence ID" value="RFP60880.1"/>
    <property type="molecule type" value="Genomic_DNA"/>
</dbReference>
<comment type="caution">
    <text evidence="1">The sequence shown here is derived from an EMBL/GenBank/DDBJ whole genome shotgun (WGS) entry which is preliminary data.</text>
</comment>
<dbReference type="OrthoDB" id="121633at2"/>
<dbReference type="AlphaFoldDB" id="A0A372DMT5"/>
<name>A0A372DMT5_9GAMM</name>
<proteinExistence type="predicted"/>
<evidence type="ECO:0000313" key="1">
    <source>
        <dbReference type="EMBL" id="RFP60880.1"/>
    </source>
</evidence>